<proteinExistence type="predicted"/>
<comment type="caution">
    <text evidence="1">The sequence shown here is derived from an EMBL/GenBank/DDBJ whole genome shotgun (WGS) entry which is preliminary data.</text>
</comment>
<dbReference type="OrthoDB" id="1283502at2759"/>
<dbReference type="AlphaFoldDB" id="A0A9J5ZKE3"/>
<gene>
    <name evidence="1" type="ORF">H5410_023873</name>
</gene>
<dbReference type="EMBL" id="JACXVP010000004">
    <property type="protein sequence ID" value="KAG5612592.1"/>
    <property type="molecule type" value="Genomic_DNA"/>
</dbReference>
<dbReference type="Proteomes" id="UP000824120">
    <property type="component" value="Chromosome 4"/>
</dbReference>
<name>A0A9J5ZKE3_SOLCO</name>
<dbReference type="PANTHER" id="PTHR46238:SF8">
    <property type="entry name" value="ENDONUCLEASE_EXONUCLEASE_PHOSPHATASE DOMAIN-CONTAINING PROTEIN"/>
    <property type="match status" value="1"/>
</dbReference>
<keyword evidence="2" id="KW-1185">Reference proteome</keyword>
<dbReference type="PANTHER" id="PTHR46238">
    <property type="entry name" value="REVERSE TRANSCRIPTASE DOMAIN-CONTAINING PROTEIN"/>
    <property type="match status" value="1"/>
</dbReference>
<evidence type="ECO:0000313" key="2">
    <source>
        <dbReference type="Proteomes" id="UP000824120"/>
    </source>
</evidence>
<reference evidence="1 2" key="1">
    <citation type="submission" date="2020-09" db="EMBL/GenBank/DDBJ databases">
        <title>De no assembly of potato wild relative species, Solanum commersonii.</title>
        <authorList>
            <person name="Cho K."/>
        </authorList>
    </citation>
    <scope>NUCLEOTIDE SEQUENCE [LARGE SCALE GENOMIC DNA]</scope>
    <source>
        <strain evidence="1">LZ3.2</strain>
        <tissue evidence="1">Leaf</tissue>
    </source>
</reference>
<evidence type="ECO:0000313" key="1">
    <source>
        <dbReference type="EMBL" id="KAG5612592.1"/>
    </source>
</evidence>
<sequence>MTGIVGHVKRRCIDAPLRRCKRLVIEGTRRDRGRPKKYSGEVMRHDMMELQINENMVLDRKWFVGY</sequence>
<protein>
    <submittedName>
        <fullName evidence="1">Uncharacterized protein</fullName>
    </submittedName>
</protein>
<organism evidence="1 2">
    <name type="scientific">Solanum commersonii</name>
    <name type="common">Commerson's wild potato</name>
    <name type="synonym">Commerson's nightshade</name>
    <dbReference type="NCBI Taxonomy" id="4109"/>
    <lineage>
        <taxon>Eukaryota</taxon>
        <taxon>Viridiplantae</taxon>
        <taxon>Streptophyta</taxon>
        <taxon>Embryophyta</taxon>
        <taxon>Tracheophyta</taxon>
        <taxon>Spermatophyta</taxon>
        <taxon>Magnoliopsida</taxon>
        <taxon>eudicotyledons</taxon>
        <taxon>Gunneridae</taxon>
        <taxon>Pentapetalae</taxon>
        <taxon>asterids</taxon>
        <taxon>lamiids</taxon>
        <taxon>Solanales</taxon>
        <taxon>Solanaceae</taxon>
        <taxon>Solanoideae</taxon>
        <taxon>Solaneae</taxon>
        <taxon>Solanum</taxon>
    </lineage>
</organism>
<accession>A0A9J5ZKE3</accession>